<evidence type="ECO:0000256" key="11">
    <source>
        <dbReference type="SAM" id="MobiDB-lite"/>
    </source>
</evidence>
<keyword evidence="10 12" id="KW-0472">Membrane</keyword>
<dbReference type="PANTHER" id="PTHR12443">
    <property type="entry name" value="TRANSLOCATION PROTEIN SEC62"/>
    <property type="match status" value="1"/>
</dbReference>
<keyword evidence="9" id="KW-0811">Translocation</keyword>
<feature type="region of interest" description="Disordered" evidence="11">
    <location>
        <begin position="67"/>
        <end position="104"/>
    </location>
</feature>
<dbReference type="InterPro" id="IPR004728">
    <property type="entry name" value="Sec62"/>
</dbReference>
<dbReference type="Proteomes" id="UP001562354">
    <property type="component" value="Unassembled WGS sequence"/>
</dbReference>
<keyword evidence="6" id="KW-0256">Endoplasmic reticulum</keyword>
<evidence type="ECO:0000313" key="14">
    <source>
        <dbReference type="Proteomes" id="UP001562354"/>
    </source>
</evidence>
<reference evidence="13 14" key="1">
    <citation type="submission" date="2024-07" db="EMBL/GenBank/DDBJ databases">
        <title>Draft sequence of the Neodothiora populina.</title>
        <authorList>
            <person name="Drown D.D."/>
            <person name="Schuette U.S."/>
            <person name="Buechlein A.B."/>
            <person name="Rusch D.R."/>
            <person name="Winton L.W."/>
            <person name="Adams G.A."/>
        </authorList>
    </citation>
    <scope>NUCLEOTIDE SEQUENCE [LARGE SCALE GENOMIC DNA]</scope>
    <source>
        <strain evidence="13 14">CPC 39397</strain>
    </source>
</reference>
<evidence type="ECO:0000256" key="7">
    <source>
        <dbReference type="ARBA" id="ARBA00022927"/>
    </source>
</evidence>
<feature type="compositionally biased region" description="Pro residues" evidence="11">
    <location>
        <begin position="9"/>
        <end position="29"/>
    </location>
</feature>
<comment type="caution">
    <text evidence="13">The sequence shown here is derived from an EMBL/GenBank/DDBJ whole genome shotgun (WGS) entry which is preliminary data.</text>
</comment>
<name>A0ABR3PHC6_9PEZI</name>
<evidence type="ECO:0000256" key="10">
    <source>
        <dbReference type="ARBA" id="ARBA00023136"/>
    </source>
</evidence>
<dbReference type="NCBIfam" id="TIGR00869">
    <property type="entry name" value="sec62"/>
    <property type="match status" value="1"/>
</dbReference>
<sequence>MAQQGQPQPGQPQPGQPMMGGPPPQPGQQPSPQQIAEMQRRLAEEAQKHGMTVPQYVEQLKAQAMRQHQMQAAMRQQQMQQAGGAGPPQQGQGQAIQPGPPKPEALAVANFLKSQDLKTRTCIFQEKRKDMFKVKRAIRALHSPAYEKARKKNPLLPEVTDRASAENTFKLLPLGLLALRVTKIEPEANSPQAKKKRVKGLWTVKVEQQQDAADESHYVWLYEDPRAQWRMRLYALGALVLILAVVFFPVWPYTMRLGVWYLSMGCLGLLALFFAMAIFRLILFVITMFAVPPGLWLYPNLFEDVGFFDSFKPFWGWQETPEDKKSIRSEKKAKLAAKKARKEGQTSETPDASASLNESSPQSVQASGAESQEGAQVARRVPFQGARVEEVEDE</sequence>
<dbReference type="GeneID" id="95976034"/>
<comment type="similarity">
    <text evidence="2">Belongs to the SEC62 family.</text>
</comment>
<protein>
    <recommendedName>
        <fullName evidence="3">Translocation protein SEC62</fullName>
    </recommendedName>
</protein>
<evidence type="ECO:0000256" key="9">
    <source>
        <dbReference type="ARBA" id="ARBA00023010"/>
    </source>
</evidence>
<evidence type="ECO:0000256" key="2">
    <source>
        <dbReference type="ARBA" id="ARBA00010604"/>
    </source>
</evidence>
<feature type="region of interest" description="Disordered" evidence="11">
    <location>
        <begin position="326"/>
        <end position="394"/>
    </location>
</feature>
<keyword evidence="4" id="KW-0813">Transport</keyword>
<evidence type="ECO:0000256" key="5">
    <source>
        <dbReference type="ARBA" id="ARBA00022692"/>
    </source>
</evidence>
<dbReference type="RefSeq" id="XP_069201725.1">
    <property type="nucleotide sequence ID" value="XM_069341635.1"/>
</dbReference>
<feature type="transmembrane region" description="Helical" evidence="12">
    <location>
        <begin position="233"/>
        <end position="253"/>
    </location>
</feature>
<evidence type="ECO:0000256" key="4">
    <source>
        <dbReference type="ARBA" id="ARBA00022448"/>
    </source>
</evidence>
<proteinExistence type="inferred from homology"/>
<feature type="transmembrane region" description="Helical" evidence="12">
    <location>
        <begin position="259"/>
        <end position="291"/>
    </location>
</feature>
<keyword evidence="5 12" id="KW-0812">Transmembrane</keyword>
<organism evidence="13 14">
    <name type="scientific">Neodothiora populina</name>
    <dbReference type="NCBI Taxonomy" id="2781224"/>
    <lineage>
        <taxon>Eukaryota</taxon>
        <taxon>Fungi</taxon>
        <taxon>Dikarya</taxon>
        <taxon>Ascomycota</taxon>
        <taxon>Pezizomycotina</taxon>
        <taxon>Dothideomycetes</taxon>
        <taxon>Dothideomycetidae</taxon>
        <taxon>Dothideales</taxon>
        <taxon>Dothioraceae</taxon>
        <taxon>Neodothiora</taxon>
    </lineage>
</organism>
<feature type="compositionally biased region" description="Low complexity" evidence="11">
    <location>
        <begin position="67"/>
        <end position="97"/>
    </location>
</feature>
<dbReference type="Pfam" id="PF03839">
    <property type="entry name" value="Sec62"/>
    <property type="match status" value="1"/>
</dbReference>
<comment type="subcellular location">
    <subcellularLocation>
        <location evidence="1">Endoplasmic reticulum membrane</location>
        <topology evidence="1">Multi-pass membrane protein</topology>
    </subcellularLocation>
</comment>
<keyword evidence="8 12" id="KW-1133">Transmembrane helix</keyword>
<dbReference type="PANTHER" id="PTHR12443:SF9">
    <property type="entry name" value="TRANSLOCATION PROTEIN SEC62"/>
    <property type="match status" value="1"/>
</dbReference>
<keyword evidence="14" id="KW-1185">Reference proteome</keyword>
<evidence type="ECO:0000256" key="12">
    <source>
        <dbReference type="SAM" id="Phobius"/>
    </source>
</evidence>
<evidence type="ECO:0000256" key="8">
    <source>
        <dbReference type="ARBA" id="ARBA00022989"/>
    </source>
</evidence>
<dbReference type="EMBL" id="JBFMKM010000007">
    <property type="protein sequence ID" value="KAL1305452.1"/>
    <property type="molecule type" value="Genomic_DNA"/>
</dbReference>
<dbReference type="InterPro" id="IPR011553">
    <property type="entry name" value="Sec62_asco"/>
</dbReference>
<keyword evidence="7" id="KW-0653">Protein transport</keyword>
<feature type="compositionally biased region" description="Basic and acidic residues" evidence="11">
    <location>
        <begin position="38"/>
        <end position="48"/>
    </location>
</feature>
<evidence type="ECO:0000256" key="3">
    <source>
        <dbReference type="ARBA" id="ARBA00021257"/>
    </source>
</evidence>
<gene>
    <name evidence="13" type="ORF">AAFC00_002332</name>
</gene>
<evidence type="ECO:0000256" key="1">
    <source>
        <dbReference type="ARBA" id="ARBA00004477"/>
    </source>
</evidence>
<feature type="compositionally biased region" description="Polar residues" evidence="11">
    <location>
        <begin position="346"/>
        <end position="374"/>
    </location>
</feature>
<accession>A0ABR3PHC6</accession>
<evidence type="ECO:0000313" key="13">
    <source>
        <dbReference type="EMBL" id="KAL1305452.1"/>
    </source>
</evidence>
<evidence type="ECO:0000256" key="6">
    <source>
        <dbReference type="ARBA" id="ARBA00022824"/>
    </source>
</evidence>
<feature type="region of interest" description="Disordered" evidence="11">
    <location>
        <begin position="1"/>
        <end position="54"/>
    </location>
</feature>